<dbReference type="Pfam" id="PF07969">
    <property type="entry name" value="Amidohydro_3"/>
    <property type="match status" value="1"/>
</dbReference>
<gene>
    <name evidence="3" type="ORF">P873_04720</name>
</gene>
<dbReference type="InterPro" id="IPR033932">
    <property type="entry name" value="YtcJ-like"/>
</dbReference>
<feature type="signal peptide" evidence="1">
    <location>
        <begin position="1"/>
        <end position="25"/>
    </location>
</feature>
<dbReference type="InterPro" id="IPR011059">
    <property type="entry name" value="Metal-dep_hydrolase_composite"/>
</dbReference>
<name>A0A091BEB6_9GAMM</name>
<keyword evidence="4" id="KW-1185">Reference proteome</keyword>
<dbReference type="CDD" id="cd01300">
    <property type="entry name" value="YtcJ_like"/>
    <property type="match status" value="1"/>
</dbReference>
<dbReference type="Gene3D" id="3.20.20.140">
    <property type="entry name" value="Metal-dependent hydrolases"/>
    <property type="match status" value="1"/>
</dbReference>
<evidence type="ECO:0000256" key="1">
    <source>
        <dbReference type="SAM" id="SignalP"/>
    </source>
</evidence>
<dbReference type="RefSeq" id="WP_051239731.1">
    <property type="nucleotide sequence ID" value="NZ_AUFF01000003.1"/>
</dbReference>
<dbReference type="eggNOG" id="COG1574">
    <property type="taxonomic scope" value="Bacteria"/>
</dbReference>
<dbReference type="PANTHER" id="PTHR22642">
    <property type="entry name" value="IMIDAZOLONEPROPIONASE"/>
    <property type="match status" value="1"/>
</dbReference>
<accession>A0A091BEB6</accession>
<keyword evidence="1" id="KW-0732">Signal</keyword>
<dbReference type="EMBL" id="AWXU01000011">
    <property type="protein sequence ID" value="KFN51003.1"/>
    <property type="molecule type" value="Genomic_DNA"/>
</dbReference>
<evidence type="ECO:0000259" key="2">
    <source>
        <dbReference type="Pfam" id="PF07969"/>
    </source>
</evidence>
<dbReference type="InterPro" id="IPR032466">
    <property type="entry name" value="Metal_Hydrolase"/>
</dbReference>
<dbReference type="Gene3D" id="3.10.310.70">
    <property type="match status" value="1"/>
</dbReference>
<feature type="chain" id="PRO_5001869707" description="Amidohydrolase 3 domain-containing protein" evidence="1">
    <location>
        <begin position="26"/>
        <end position="576"/>
    </location>
</feature>
<feature type="domain" description="Amidohydrolase 3" evidence="2">
    <location>
        <begin position="74"/>
        <end position="554"/>
    </location>
</feature>
<sequence>MRRLKPLVARSSFLVSLLLAGAASAADTTVLVNARIHTGNPDQPAATAMAWDASGRVLAVGDEAPLLLHYGGLRIVDAGGGVVIPGMIDAHAHLMNLGFALLRADLVGARDRAEVIARLQAFAADLPDGAWLLGRGWDQNDWPDKAFPTAADLDAAFPDRPVWLERVDGHAGWANSAALRAVGRDLSGDWQPDGGRILRDGEGRATGVFIDAASALVDAVVPPASHALRAEALERALAAAVANGLTGVHDMGVSLDDLRLMREFADAGRLPLRIRAYADGDAAALAALCAMGPYEHGGGRLAMRGVKFYVDGALGSRGAALLEDYSDEPGHRGLLVTAPEDFAAGVRKAADCGLQPASHAIGDRGVRIVLDTYARTLGDASADDHRWRVEHAQVIAPEDFSRFAALHLVASMQPTHATSDMPWAQTRVGGERIRGAYAWQTLRAAGVPLALGSDFPVESVDPRLGLYAAVSRQDSEGRPRGGWFPRQRLTPVQALEGFTAGAAFAAFDEAELGRLMPGYRADFVILDADPLAMPATRLPVLVVRSTWVDGEAVYEKTVSETVDPGVSRAPPQPSPD</sequence>
<protein>
    <recommendedName>
        <fullName evidence="2">Amidohydrolase 3 domain-containing protein</fullName>
    </recommendedName>
</protein>
<dbReference type="Proteomes" id="UP000029391">
    <property type="component" value="Unassembled WGS sequence"/>
</dbReference>
<evidence type="ECO:0000313" key="3">
    <source>
        <dbReference type="EMBL" id="KFN51003.1"/>
    </source>
</evidence>
<dbReference type="SUPFAM" id="SSF51338">
    <property type="entry name" value="Composite domain of metallo-dependent hydrolases"/>
    <property type="match status" value="1"/>
</dbReference>
<dbReference type="OrthoDB" id="9031471at2"/>
<dbReference type="PANTHER" id="PTHR22642:SF2">
    <property type="entry name" value="PROTEIN LONG AFTER FAR-RED 3"/>
    <property type="match status" value="1"/>
</dbReference>
<comment type="caution">
    <text evidence="3">The sequence shown here is derived from an EMBL/GenBank/DDBJ whole genome shotgun (WGS) entry which is preliminary data.</text>
</comment>
<organism evidence="3 4">
    <name type="scientific">Arenimonas composti TR7-09 = DSM 18010</name>
    <dbReference type="NCBI Taxonomy" id="1121013"/>
    <lineage>
        <taxon>Bacteria</taxon>
        <taxon>Pseudomonadati</taxon>
        <taxon>Pseudomonadota</taxon>
        <taxon>Gammaproteobacteria</taxon>
        <taxon>Lysobacterales</taxon>
        <taxon>Lysobacteraceae</taxon>
        <taxon>Arenimonas</taxon>
    </lineage>
</organism>
<dbReference type="GO" id="GO:0016810">
    <property type="term" value="F:hydrolase activity, acting on carbon-nitrogen (but not peptide) bonds"/>
    <property type="evidence" value="ECO:0007669"/>
    <property type="project" value="InterPro"/>
</dbReference>
<evidence type="ECO:0000313" key="4">
    <source>
        <dbReference type="Proteomes" id="UP000029391"/>
    </source>
</evidence>
<reference evidence="3 4" key="1">
    <citation type="submission" date="2013-09" db="EMBL/GenBank/DDBJ databases">
        <title>Genome sequencing of Arenimonas composti.</title>
        <authorList>
            <person name="Chen F."/>
            <person name="Wang G."/>
        </authorList>
    </citation>
    <scope>NUCLEOTIDE SEQUENCE [LARGE SCALE GENOMIC DNA]</scope>
    <source>
        <strain evidence="3 4">TR7-09</strain>
    </source>
</reference>
<dbReference type="AlphaFoldDB" id="A0A091BEB6"/>
<dbReference type="Gene3D" id="2.30.40.10">
    <property type="entry name" value="Urease, subunit C, domain 1"/>
    <property type="match status" value="1"/>
</dbReference>
<dbReference type="InterPro" id="IPR013108">
    <property type="entry name" value="Amidohydro_3"/>
</dbReference>
<proteinExistence type="predicted"/>
<dbReference type="STRING" id="1121013.GCA_000426365_01528"/>
<dbReference type="SUPFAM" id="SSF51556">
    <property type="entry name" value="Metallo-dependent hydrolases"/>
    <property type="match status" value="1"/>
</dbReference>